<dbReference type="PANTHER" id="PTHR43763:SF6">
    <property type="entry name" value="XAA-PRO AMINOPEPTIDASE 1"/>
    <property type="match status" value="1"/>
</dbReference>
<dbReference type="GeneID" id="300654029"/>
<dbReference type="InterPro" id="IPR050422">
    <property type="entry name" value="X-Pro_aminopeptidase_P"/>
</dbReference>
<keyword evidence="3" id="KW-0378">Hydrolase</keyword>
<keyword evidence="2" id="KW-0479">Metal-binding</keyword>
<dbReference type="InterPro" id="IPR036005">
    <property type="entry name" value="Creatinase/aminopeptidase-like"/>
</dbReference>
<dbReference type="FunFam" id="3.90.230.10:FF:000009">
    <property type="entry name" value="xaa-Pro aminopeptidase 2"/>
    <property type="match status" value="1"/>
</dbReference>
<feature type="domain" description="Creatinase N-terminal" evidence="5">
    <location>
        <begin position="22"/>
        <end position="154"/>
    </location>
</feature>
<dbReference type="GO" id="GO:0005737">
    <property type="term" value="C:cytoplasm"/>
    <property type="evidence" value="ECO:0007669"/>
    <property type="project" value="UniProtKB-ARBA"/>
</dbReference>
<sequence length="615" mass="67058">MDKALGFQIFSDNPDPTVGAPRVARLRAEMARRGLDGFIIPRADEHQGEYVPPHAERLKWLTGFGGSAGMAIVLKDKAAIFIDGRYTLQVRDQVDMAIFEPQHLVDEPATRWIEENLVHGARLGFDPWLHTAAAAARLRKACERAGAELVPCTDNLVDAIWDDQPQQPFGAVVPHPLDHAGEDHEAKLARVSDTLEHDDVHAAILTQPDSIAWLFNIRGSDVSHTPLPLSFAILHEDGHADLFIDDRKITAETRAHLGNKVTLHAPGRLKEALEELGAAKKEVRLDIASAAEWIHERLKDAGAVIRAGDDPCVLPKARKNDAELAGMRAAHIRDGAAVTRFLAWLDREGPKGGVTEISAARALEGFRADTGALKDLSFDTISGAGPNGAIVHYRVTEATDRPLNPGDIYLVDSGAQYLDGTTDITRTVAIGEPATTPDIADVRDRFTRVLKGHISLAMARFPKGTSGSQLDVLARNALWQAGLDFDHGTGHGVGSYLSVHEGPQRISKLPHNVPLDPGMVVSNEPGFYKTGAYGIRIENLVAVTQPDEIDGGERPMQGFETLTLAPIDRMLIIPDLLSTEERAWLNAYHARVRDTLMPLLPPEDQAWLEQATKAV</sequence>
<dbReference type="RefSeq" id="WP_160588663.1">
    <property type="nucleotide sequence ID" value="NZ_BMHN01000001.1"/>
</dbReference>
<dbReference type="InterPro" id="IPR029149">
    <property type="entry name" value="Creatin/AminoP/Spt16_N"/>
</dbReference>
<feature type="domain" description="Peptidase M24" evidence="4">
    <location>
        <begin position="326"/>
        <end position="545"/>
    </location>
</feature>
<organism evidence="7 8">
    <name type="scientific">Pyruvatibacter mobilis</name>
    <dbReference type="NCBI Taxonomy" id="1712261"/>
    <lineage>
        <taxon>Bacteria</taxon>
        <taxon>Pseudomonadati</taxon>
        <taxon>Pseudomonadota</taxon>
        <taxon>Alphaproteobacteria</taxon>
        <taxon>Hyphomicrobiales</taxon>
        <taxon>Parvibaculaceae</taxon>
        <taxon>Pyruvatibacter</taxon>
    </lineage>
</organism>
<dbReference type="SUPFAM" id="SSF53092">
    <property type="entry name" value="Creatinase/prolidase N-terminal domain"/>
    <property type="match status" value="1"/>
</dbReference>
<dbReference type="AlphaFoldDB" id="A0A845QEE2"/>
<evidence type="ECO:0000313" key="7">
    <source>
        <dbReference type="EMBL" id="NBG96606.1"/>
    </source>
</evidence>
<dbReference type="SUPFAM" id="SSF55920">
    <property type="entry name" value="Creatinase/aminopeptidase"/>
    <property type="match status" value="1"/>
</dbReference>
<evidence type="ECO:0000256" key="1">
    <source>
        <dbReference type="ARBA" id="ARBA00008766"/>
    </source>
</evidence>
<dbReference type="EMBL" id="WXYQ01000010">
    <property type="protein sequence ID" value="NBG96606.1"/>
    <property type="molecule type" value="Genomic_DNA"/>
</dbReference>
<gene>
    <name evidence="7" type="ORF">GTQ45_12765</name>
</gene>
<evidence type="ECO:0000259" key="5">
    <source>
        <dbReference type="Pfam" id="PF01321"/>
    </source>
</evidence>
<comment type="caution">
    <text evidence="7">The sequence shown here is derived from an EMBL/GenBank/DDBJ whole genome shotgun (WGS) entry which is preliminary data.</text>
</comment>
<name>A0A845QEE2_9HYPH</name>
<dbReference type="OrthoDB" id="9806388at2"/>
<proteinExistence type="inferred from homology"/>
<evidence type="ECO:0000256" key="2">
    <source>
        <dbReference type="ARBA" id="ARBA00022723"/>
    </source>
</evidence>
<dbReference type="Gene3D" id="3.90.230.10">
    <property type="entry name" value="Creatinase/methionine aminopeptidase superfamily"/>
    <property type="match status" value="1"/>
</dbReference>
<dbReference type="InterPro" id="IPR000994">
    <property type="entry name" value="Pept_M24"/>
</dbReference>
<reference evidence="7 8" key="1">
    <citation type="journal article" date="2016" name="Int. J. Syst. Evol. Microbiol.">
        <title>Pyruvatibacter mobilis gen. nov., sp. nov., a marine bacterium from the culture broth of Picochlorum sp. 122.</title>
        <authorList>
            <person name="Wang G."/>
            <person name="Tang M."/>
            <person name="Wu H."/>
            <person name="Dai S."/>
            <person name="Li T."/>
            <person name="Chen C."/>
            <person name="He H."/>
            <person name="Fan J."/>
            <person name="Xiang W."/>
            <person name="Li X."/>
        </authorList>
    </citation>
    <scope>NUCLEOTIDE SEQUENCE [LARGE SCALE GENOMIC DNA]</scope>
    <source>
        <strain evidence="7 8">GYP-11</strain>
    </source>
</reference>
<evidence type="ECO:0000313" key="8">
    <source>
        <dbReference type="Proteomes" id="UP000470384"/>
    </source>
</evidence>
<dbReference type="Proteomes" id="UP000470384">
    <property type="component" value="Unassembled WGS sequence"/>
</dbReference>
<dbReference type="GO" id="GO:0046872">
    <property type="term" value="F:metal ion binding"/>
    <property type="evidence" value="ECO:0007669"/>
    <property type="project" value="UniProtKB-KW"/>
</dbReference>
<dbReference type="Pfam" id="PF00557">
    <property type="entry name" value="Peptidase_M24"/>
    <property type="match status" value="1"/>
</dbReference>
<protein>
    <submittedName>
        <fullName evidence="7">M24 family metallopeptidase</fullName>
    </submittedName>
</protein>
<feature type="domain" description="Peptidase M24 C-terminal" evidence="6">
    <location>
        <begin position="556"/>
        <end position="614"/>
    </location>
</feature>
<evidence type="ECO:0000259" key="6">
    <source>
        <dbReference type="Pfam" id="PF16188"/>
    </source>
</evidence>
<dbReference type="InterPro" id="IPR032416">
    <property type="entry name" value="Peptidase_M24_C"/>
</dbReference>
<accession>A0A845QEE2</accession>
<evidence type="ECO:0000256" key="3">
    <source>
        <dbReference type="ARBA" id="ARBA00022801"/>
    </source>
</evidence>
<dbReference type="CDD" id="cd01085">
    <property type="entry name" value="APP"/>
    <property type="match status" value="1"/>
</dbReference>
<evidence type="ECO:0000259" key="4">
    <source>
        <dbReference type="Pfam" id="PF00557"/>
    </source>
</evidence>
<dbReference type="PANTHER" id="PTHR43763">
    <property type="entry name" value="XAA-PRO AMINOPEPTIDASE 1"/>
    <property type="match status" value="1"/>
</dbReference>
<dbReference type="Pfam" id="PF16189">
    <property type="entry name" value="Creatinase_N_2"/>
    <property type="match status" value="1"/>
</dbReference>
<dbReference type="Pfam" id="PF16188">
    <property type="entry name" value="Peptidase_M24_C"/>
    <property type="match status" value="1"/>
</dbReference>
<keyword evidence="8" id="KW-1185">Reference proteome</keyword>
<dbReference type="InterPro" id="IPR000587">
    <property type="entry name" value="Creatinase_N"/>
</dbReference>
<dbReference type="InterPro" id="IPR033740">
    <property type="entry name" value="Pept_M24B"/>
</dbReference>
<dbReference type="Pfam" id="PF01321">
    <property type="entry name" value="Creatinase_N"/>
    <property type="match status" value="1"/>
</dbReference>
<comment type="similarity">
    <text evidence="1">Belongs to the peptidase M24B family.</text>
</comment>
<dbReference type="Gene3D" id="3.40.350.10">
    <property type="entry name" value="Creatinase/prolidase N-terminal domain"/>
    <property type="match status" value="2"/>
</dbReference>
<dbReference type="GO" id="GO:0070006">
    <property type="term" value="F:metalloaminopeptidase activity"/>
    <property type="evidence" value="ECO:0007669"/>
    <property type="project" value="InterPro"/>
</dbReference>